<dbReference type="EMBL" id="JACIBY010000007">
    <property type="protein sequence ID" value="MBB3839688.1"/>
    <property type="molecule type" value="Genomic_DNA"/>
</dbReference>
<gene>
    <name evidence="7" type="ORF">FHS57_003697</name>
</gene>
<sequence length="206" mass="22958">MSESLAILSLTALISFMGSIHPGPVNLAVVNATLSHNFKTGVWVAISGTLPEIIYTLIALQSQGFLAKHQTVFQTLEVAIIPFFLVIGVYSFIKTPVQRNAAIRSTQPVEALKGFLSGLLNPQLLPFWVVFLIYLHSHFSLDTFGAKFSFVFGAALGAFLILVLFAYLAERYQTTLYRFLHRYPMNKLIGLFFIGMSLYQTFKILA</sequence>
<comment type="subcellular location">
    <subcellularLocation>
        <location evidence="1">Cell membrane</location>
        <topology evidence="1">Multi-pass membrane protein</topology>
    </subcellularLocation>
</comment>
<organism evidence="7 8">
    <name type="scientific">Runella defluvii</name>
    <dbReference type="NCBI Taxonomy" id="370973"/>
    <lineage>
        <taxon>Bacteria</taxon>
        <taxon>Pseudomonadati</taxon>
        <taxon>Bacteroidota</taxon>
        <taxon>Cytophagia</taxon>
        <taxon>Cytophagales</taxon>
        <taxon>Spirosomataceae</taxon>
        <taxon>Runella</taxon>
    </lineage>
</organism>
<evidence type="ECO:0000256" key="1">
    <source>
        <dbReference type="ARBA" id="ARBA00004651"/>
    </source>
</evidence>
<keyword evidence="3 6" id="KW-0812">Transmembrane</keyword>
<dbReference type="RefSeq" id="WP_183976164.1">
    <property type="nucleotide sequence ID" value="NZ_JACIBY010000007.1"/>
</dbReference>
<keyword evidence="8" id="KW-1185">Reference proteome</keyword>
<feature type="transmembrane region" description="Helical" evidence="6">
    <location>
        <begin position="148"/>
        <end position="168"/>
    </location>
</feature>
<dbReference type="InterPro" id="IPR001123">
    <property type="entry name" value="LeuE-type"/>
</dbReference>
<evidence type="ECO:0000256" key="3">
    <source>
        <dbReference type="ARBA" id="ARBA00022692"/>
    </source>
</evidence>
<dbReference type="PANTHER" id="PTHR30086">
    <property type="entry name" value="ARGININE EXPORTER PROTEIN ARGO"/>
    <property type="match status" value="1"/>
</dbReference>
<feature type="transmembrane region" description="Helical" evidence="6">
    <location>
        <begin position="43"/>
        <end position="60"/>
    </location>
</feature>
<proteinExistence type="predicted"/>
<dbReference type="Proteomes" id="UP000541352">
    <property type="component" value="Unassembled WGS sequence"/>
</dbReference>
<dbReference type="AlphaFoldDB" id="A0A7W5ZLQ5"/>
<feature type="transmembrane region" description="Helical" evidence="6">
    <location>
        <begin position="188"/>
        <end position="205"/>
    </location>
</feature>
<feature type="transmembrane region" description="Helical" evidence="6">
    <location>
        <begin position="113"/>
        <end position="136"/>
    </location>
</feature>
<evidence type="ECO:0000313" key="7">
    <source>
        <dbReference type="EMBL" id="MBB3839688.1"/>
    </source>
</evidence>
<evidence type="ECO:0000256" key="4">
    <source>
        <dbReference type="ARBA" id="ARBA00022989"/>
    </source>
</evidence>
<keyword evidence="2" id="KW-1003">Cell membrane</keyword>
<name>A0A7W5ZLQ5_9BACT</name>
<evidence type="ECO:0000256" key="5">
    <source>
        <dbReference type="ARBA" id="ARBA00023136"/>
    </source>
</evidence>
<comment type="caution">
    <text evidence="7">The sequence shown here is derived from an EMBL/GenBank/DDBJ whole genome shotgun (WGS) entry which is preliminary data.</text>
</comment>
<dbReference type="GO" id="GO:0015171">
    <property type="term" value="F:amino acid transmembrane transporter activity"/>
    <property type="evidence" value="ECO:0007669"/>
    <property type="project" value="TreeGrafter"/>
</dbReference>
<evidence type="ECO:0000313" key="8">
    <source>
        <dbReference type="Proteomes" id="UP000541352"/>
    </source>
</evidence>
<evidence type="ECO:0000256" key="6">
    <source>
        <dbReference type="SAM" id="Phobius"/>
    </source>
</evidence>
<dbReference type="Pfam" id="PF01810">
    <property type="entry name" value="LysE"/>
    <property type="match status" value="1"/>
</dbReference>
<keyword evidence="5 6" id="KW-0472">Membrane</keyword>
<accession>A0A7W5ZLQ5</accession>
<keyword evidence="4 6" id="KW-1133">Transmembrane helix</keyword>
<evidence type="ECO:0000256" key="2">
    <source>
        <dbReference type="ARBA" id="ARBA00022475"/>
    </source>
</evidence>
<reference evidence="7 8" key="1">
    <citation type="submission" date="2020-08" db="EMBL/GenBank/DDBJ databases">
        <title>Genomic Encyclopedia of Type Strains, Phase IV (KMG-IV): sequencing the most valuable type-strain genomes for metagenomic binning, comparative biology and taxonomic classification.</title>
        <authorList>
            <person name="Goeker M."/>
        </authorList>
    </citation>
    <scope>NUCLEOTIDE SEQUENCE [LARGE SCALE GENOMIC DNA]</scope>
    <source>
        <strain evidence="7 8">DSM 17976</strain>
    </source>
</reference>
<dbReference type="GO" id="GO:0005886">
    <property type="term" value="C:plasma membrane"/>
    <property type="evidence" value="ECO:0007669"/>
    <property type="project" value="UniProtKB-SubCell"/>
</dbReference>
<protein>
    <submittedName>
        <fullName evidence="7">Threonine/homoserine/homoserine lactone efflux protein</fullName>
    </submittedName>
</protein>
<dbReference type="PANTHER" id="PTHR30086:SF20">
    <property type="entry name" value="ARGININE EXPORTER PROTEIN ARGO-RELATED"/>
    <property type="match status" value="1"/>
</dbReference>
<feature type="transmembrane region" description="Helical" evidence="6">
    <location>
        <begin position="72"/>
        <end position="93"/>
    </location>
</feature>